<evidence type="ECO:0000256" key="4">
    <source>
        <dbReference type="ARBA" id="ARBA00023237"/>
    </source>
</evidence>
<evidence type="ECO:0000256" key="3">
    <source>
        <dbReference type="ARBA" id="ARBA00023139"/>
    </source>
</evidence>
<evidence type="ECO:0000313" key="8">
    <source>
        <dbReference type="Proteomes" id="UP000235116"/>
    </source>
</evidence>
<dbReference type="Proteomes" id="UP000235116">
    <property type="component" value="Chromosome"/>
</dbReference>
<keyword evidence="4 6" id="KW-0998">Cell outer membrane</keyword>
<dbReference type="Pfam" id="PF04390">
    <property type="entry name" value="LptE"/>
    <property type="match status" value="1"/>
</dbReference>
<protein>
    <recommendedName>
        <fullName evidence="6">LPS-assembly lipoprotein LptE</fullName>
    </recommendedName>
</protein>
<keyword evidence="3 6" id="KW-0564">Palmitate</keyword>
<gene>
    <name evidence="6" type="primary">lptE</name>
    <name evidence="7" type="ORF">Kalk_06745</name>
</gene>
<dbReference type="PROSITE" id="PS51257">
    <property type="entry name" value="PROKAR_LIPOPROTEIN"/>
    <property type="match status" value="1"/>
</dbReference>
<dbReference type="PANTHER" id="PTHR38098:SF1">
    <property type="entry name" value="LPS-ASSEMBLY LIPOPROTEIN LPTE"/>
    <property type="match status" value="1"/>
</dbReference>
<dbReference type="PANTHER" id="PTHR38098">
    <property type="entry name" value="LPS-ASSEMBLY LIPOPROTEIN LPTE"/>
    <property type="match status" value="1"/>
</dbReference>
<evidence type="ECO:0000256" key="6">
    <source>
        <dbReference type="HAMAP-Rule" id="MF_01186"/>
    </source>
</evidence>
<comment type="similarity">
    <text evidence="6">Belongs to the LptE lipoprotein family.</text>
</comment>
<evidence type="ECO:0000256" key="1">
    <source>
        <dbReference type="ARBA" id="ARBA00022729"/>
    </source>
</evidence>
<reference evidence="8" key="1">
    <citation type="submission" date="2017-08" db="EMBL/GenBank/DDBJ databases">
        <title>Direct submision.</title>
        <authorList>
            <person name="Kim S.-J."/>
            <person name="Rhee S.-K."/>
        </authorList>
    </citation>
    <scope>NUCLEOTIDE SEQUENCE [LARGE SCALE GENOMIC DNA]</scope>
    <source>
        <strain evidence="8">GI5</strain>
    </source>
</reference>
<dbReference type="AlphaFoldDB" id="A0A2K9LIE1"/>
<dbReference type="EMBL" id="CP022684">
    <property type="protein sequence ID" value="AUM12126.1"/>
    <property type="molecule type" value="Genomic_DNA"/>
</dbReference>
<dbReference type="KEGG" id="kak:Kalk_06745"/>
<comment type="subcellular location">
    <subcellularLocation>
        <location evidence="6">Cell outer membrane</location>
        <topology evidence="6">Lipid-anchor</topology>
    </subcellularLocation>
</comment>
<keyword evidence="2 6" id="KW-0472">Membrane</keyword>
<proteinExistence type="inferred from homology"/>
<evidence type="ECO:0000256" key="2">
    <source>
        <dbReference type="ARBA" id="ARBA00023136"/>
    </source>
</evidence>
<comment type="subunit">
    <text evidence="6">Component of the lipopolysaccharide transport and assembly complex. Interacts with LptD.</text>
</comment>
<dbReference type="GO" id="GO:1990351">
    <property type="term" value="C:transporter complex"/>
    <property type="evidence" value="ECO:0007669"/>
    <property type="project" value="TreeGrafter"/>
</dbReference>
<dbReference type="GO" id="GO:0015920">
    <property type="term" value="P:lipopolysaccharide transport"/>
    <property type="evidence" value="ECO:0007669"/>
    <property type="project" value="TreeGrafter"/>
</dbReference>
<keyword evidence="1 6" id="KW-0732">Signal</keyword>
<keyword evidence="5 6" id="KW-0449">Lipoprotein</keyword>
<dbReference type="RefSeq" id="WP_101893462.1">
    <property type="nucleotide sequence ID" value="NZ_CP022684.1"/>
</dbReference>
<dbReference type="GO" id="GO:0043165">
    <property type="term" value="P:Gram-negative-bacterium-type cell outer membrane assembly"/>
    <property type="evidence" value="ECO:0007669"/>
    <property type="project" value="UniProtKB-UniRule"/>
</dbReference>
<organism evidence="7 8">
    <name type="scientific">Ketobacter alkanivorans</name>
    <dbReference type="NCBI Taxonomy" id="1917421"/>
    <lineage>
        <taxon>Bacteria</taxon>
        <taxon>Pseudomonadati</taxon>
        <taxon>Pseudomonadota</taxon>
        <taxon>Gammaproteobacteria</taxon>
        <taxon>Pseudomonadales</taxon>
        <taxon>Ketobacteraceae</taxon>
        <taxon>Ketobacter</taxon>
    </lineage>
</organism>
<evidence type="ECO:0000313" key="7">
    <source>
        <dbReference type="EMBL" id="AUM12126.1"/>
    </source>
</evidence>
<keyword evidence="8" id="KW-1185">Reference proteome</keyword>
<evidence type="ECO:0000256" key="5">
    <source>
        <dbReference type="ARBA" id="ARBA00023288"/>
    </source>
</evidence>
<comment type="function">
    <text evidence="6">Together with LptD, is involved in the assembly of lipopolysaccharide (LPS) at the surface of the outer membrane. Required for the proper assembly of LptD. Binds LPS and may serve as the LPS recognition site at the outer membrane.</text>
</comment>
<dbReference type="GO" id="GO:0009279">
    <property type="term" value="C:cell outer membrane"/>
    <property type="evidence" value="ECO:0007669"/>
    <property type="project" value="UniProtKB-SubCell"/>
</dbReference>
<dbReference type="GO" id="GO:0001530">
    <property type="term" value="F:lipopolysaccharide binding"/>
    <property type="evidence" value="ECO:0007669"/>
    <property type="project" value="TreeGrafter"/>
</dbReference>
<dbReference type="Gene3D" id="3.30.160.150">
    <property type="entry name" value="Lipoprotein like domain"/>
    <property type="match status" value="1"/>
</dbReference>
<sequence length="170" mass="19121">MMTLLPRHAPIAALLALLLTLQGCGFQLRGSTNSIAKSYSSVWVVNSSGDEALRQITVQALKNTGTEVVATSGNVLEILYSRPDKRTASYSSRGKSAEYELLKEIRFRFKQDDKILIPDTTFKARRSYLYRETAAVGKAEEENLLKREMDQDLAQRILLAIRRSTHEAEQ</sequence>
<dbReference type="HAMAP" id="MF_01186">
    <property type="entry name" value="LPS_assembly_LptE"/>
    <property type="match status" value="1"/>
</dbReference>
<name>A0A2K9LIE1_9GAMM</name>
<accession>A0A2K9LIE1</accession>
<dbReference type="OrthoDB" id="7349153at2"/>
<dbReference type="InterPro" id="IPR007485">
    <property type="entry name" value="LPS_assembly_LptE"/>
</dbReference>